<name>A0A6J5JWW3_9GAMM</name>
<dbReference type="AlphaFoldDB" id="A0A6J5JWW3"/>
<evidence type="ECO:0000313" key="2">
    <source>
        <dbReference type="Proteomes" id="UP000509549"/>
    </source>
</evidence>
<dbReference type="EMBL" id="LR794158">
    <property type="protein sequence ID" value="CAB3976425.1"/>
    <property type="molecule type" value="Genomic_DNA"/>
</dbReference>
<protein>
    <submittedName>
        <fullName evidence="1">Uncharacterized protein</fullName>
    </submittedName>
</protein>
<reference evidence="1 2" key="1">
    <citation type="submission" date="2020-04" db="EMBL/GenBank/DDBJ databases">
        <authorList>
            <person name="Graf S J."/>
        </authorList>
    </citation>
    <scope>NUCLEOTIDE SEQUENCE [LARGE SCALE GENOMIC DNA]</scope>
    <source>
        <strain evidence="1">1</strain>
    </source>
</reference>
<sequence>MAELAIILLLCVILLKPKDIEFLIKNITQIILKINKYINQIKKDLLNL</sequence>
<evidence type="ECO:0000313" key="1">
    <source>
        <dbReference type="EMBL" id="CAB3976425.1"/>
    </source>
</evidence>
<proteinExistence type="predicted"/>
<dbReference type="Proteomes" id="UP000509549">
    <property type="component" value="Chromosome"/>
</dbReference>
<gene>
    <name evidence="1" type="ORF">ESZ_00231</name>
</gene>
<organism evidence="1 2">
    <name type="scientific">Candidatus Azoamicus ciliaticola</name>
    <dbReference type="NCBI Taxonomy" id="2652803"/>
    <lineage>
        <taxon>Bacteria</taxon>
        <taxon>Pseudomonadati</taxon>
        <taxon>Pseudomonadota</taxon>
        <taxon>Gammaproteobacteria</taxon>
        <taxon>Candidatus Azoamicaceae</taxon>
        <taxon>Candidatus Azoamicus</taxon>
    </lineage>
</organism>
<keyword evidence="2" id="KW-1185">Reference proteome</keyword>
<accession>A0A6J5JWW3</accession>
<dbReference type="KEGG" id="acil:ESZ_00231"/>